<dbReference type="Proteomes" id="UP000593943">
    <property type="component" value="Chromosome"/>
</dbReference>
<organism evidence="9 11">
    <name type="scientific">Bifidobacterium eulemuris</name>
    <dbReference type="NCBI Taxonomy" id="1765219"/>
    <lineage>
        <taxon>Bacteria</taxon>
        <taxon>Bacillati</taxon>
        <taxon>Actinomycetota</taxon>
        <taxon>Actinomycetes</taxon>
        <taxon>Bifidobacteriales</taxon>
        <taxon>Bifidobacteriaceae</taxon>
        <taxon>Bifidobacterium</taxon>
    </lineage>
</organism>
<dbReference type="Gene3D" id="1.10.3720.10">
    <property type="entry name" value="MetI-like"/>
    <property type="match status" value="1"/>
</dbReference>
<dbReference type="KEGG" id="beu:BE0216_06285"/>
<evidence type="ECO:0000256" key="1">
    <source>
        <dbReference type="ARBA" id="ARBA00004651"/>
    </source>
</evidence>
<keyword evidence="3" id="KW-1003">Cell membrane</keyword>
<evidence type="ECO:0000256" key="2">
    <source>
        <dbReference type="ARBA" id="ARBA00022448"/>
    </source>
</evidence>
<evidence type="ECO:0000256" key="7">
    <source>
        <dbReference type="RuleBase" id="RU363032"/>
    </source>
</evidence>
<dbReference type="PANTHER" id="PTHR32243:SF18">
    <property type="entry name" value="INNER MEMBRANE ABC TRANSPORTER PERMEASE PROTEIN YCJP"/>
    <property type="match status" value="1"/>
</dbReference>
<sequence>MQHRSTWWKTAIGVVLTLIMLFPIYWMINIAFTDRSAIRSGDLYPKSFTLENFQRAFSDQLPYLGTSLLIAIGCVIFTLIIAMPSSYAIAFLLHKGRKITNFLLIVAQMIPAVVMALGFYQIFNEIGLLDTIPGLIIADSTVAVPFAVMLLSSFMMGMPHSLIEAAQIDGANQWTVFTKIVVPLSRNSIVTTSLFSFLWAWSDFMFASTLDAGGGKLRPITMGLYDYIGAQNQEWGPMMATAVLASIPTALMLIVAQKYVAAGVTAGAVKD</sequence>
<evidence type="ECO:0000256" key="3">
    <source>
        <dbReference type="ARBA" id="ARBA00022475"/>
    </source>
</evidence>
<feature type="transmembrane region" description="Helical" evidence="7">
    <location>
        <begin position="176"/>
        <end position="201"/>
    </location>
</feature>
<feature type="transmembrane region" description="Helical" evidence="7">
    <location>
        <begin position="235"/>
        <end position="256"/>
    </location>
</feature>
<feature type="domain" description="ABC transmembrane type-1" evidence="8">
    <location>
        <begin position="64"/>
        <end position="256"/>
    </location>
</feature>
<dbReference type="PANTHER" id="PTHR32243">
    <property type="entry name" value="MALTOSE TRANSPORT SYSTEM PERMEASE-RELATED"/>
    <property type="match status" value="1"/>
</dbReference>
<dbReference type="PROSITE" id="PS50928">
    <property type="entry name" value="ABC_TM1"/>
    <property type="match status" value="1"/>
</dbReference>
<protein>
    <submittedName>
        <fullName evidence="9 10">ABC transporter permease</fullName>
    </submittedName>
</protein>
<dbReference type="GO" id="GO:0055085">
    <property type="term" value="P:transmembrane transport"/>
    <property type="evidence" value="ECO:0007669"/>
    <property type="project" value="InterPro"/>
</dbReference>
<dbReference type="AlphaFoldDB" id="A0A261GDS6"/>
<feature type="transmembrane region" description="Helical" evidence="7">
    <location>
        <begin position="135"/>
        <end position="155"/>
    </location>
</feature>
<proteinExistence type="inferred from homology"/>
<keyword evidence="5 7" id="KW-1133">Transmembrane helix</keyword>
<comment type="subcellular location">
    <subcellularLocation>
        <location evidence="1 7">Cell membrane</location>
        <topology evidence="1 7">Multi-pass membrane protein</topology>
    </subcellularLocation>
</comment>
<comment type="similarity">
    <text evidence="7">Belongs to the binding-protein-dependent transport system permease family.</text>
</comment>
<accession>A0A261GDS6</accession>
<keyword evidence="2 7" id="KW-0813">Transport</keyword>
<feature type="transmembrane region" description="Helical" evidence="7">
    <location>
        <begin position="7"/>
        <end position="28"/>
    </location>
</feature>
<gene>
    <name evidence="10" type="ORF">BE0216_06285</name>
    <name evidence="9" type="ORF">BEUL_0162</name>
</gene>
<name>A0A261GDS6_9BIFI</name>
<dbReference type="InterPro" id="IPR000515">
    <property type="entry name" value="MetI-like"/>
</dbReference>
<evidence type="ECO:0000259" key="8">
    <source>
        <dbReference type="PROSITE" id="PS50928"/>
    </source>
</evidence>
<dbReference type="InterPro" id="IPR050901">
    <property type="entry name" value="BP-dep_ABC_trans_perm"/>
</dbReference>
<dbReference type="SUPFAM" id="SSF161098">
    <property type="entry name" value="MetI-like"/>
    <property type="match status" value="1"/>
</dbReference>
<evidence type="ECO:0000313" key="10">
    <source>
        <dbReference type="EMBL" id="QOL32113.1"/>
    </source>
</evidence>
<keyword evidence="4 7" id="KW-0812">Transmembrane</keyword>
<dbReference type="GO" id="GO:0005886">
    <property type="term" value="C:plasma membrane"/>
    <property type="evidence" value="ECO:0007669"/>
    <property type="project" value="UniProtKB-SubCell"/>
</dbReference>
<evidence type="ECO:0000313" key="11">
    <source>
        <dbReference type="Proteomes" id="UP000216057"/>
    </source>
</evidence>
<dbReference type="InterPro" id="IPR035906">
    <property type="entry name" value="MetI-like_sf"/>
</dbReference>
<evidence type="ECO:0000256" key="4">
    <source>
        <dbReference type="ARBA" id="ARBA00022692"/>
    </source>
</evidence>
<reference evidence="10 12" key="2">
    <citation type="submission" date="2020-10" db="EMBL/GenBank/DDBJ databases">
        <title>Genome sequencing of Bifidobacterium eulemuris_DSMZ_100216.</title>
        <authorList>
            <person name="Kim J."/>
        </authorList>
    </citation>
    <scope>NUCLEOTIDE SEQUENCE [LARGE SCALE GENOMIC DNA]</scope>
    <source>
        <strain evidence="10 12">DSM 100216</strain>
    </source>
</reference>
<keyword evidence="6 7" id="KW-0472">Membrane</keyword>
<keyword evidence="12" id="KW-1185">Reference proteome</keyword>
<dbReference type="EMBL" id="MWWZ01000002">
    <property type="protein sequence ID" value="OZG69570.1"/>
    <property type="molecule type" value="Genomic_DNA"/>
</dbReference>
<feature type="transmembrane region" description="Helical" evidence="7">
    <location>
        <begin position="102"/>
        <end position="123"/>
    </location>
</feature>
<dbReference type="CDD" id="cd06261">
    <property type="entry name" value="TM_PBP2"/>
    <property type="match status" value="1"/>
</dbReference>
<evidence type="ECO:0000313" key="9">
    <source>
        <dbReference type="EMBL" id="OZG69570.1"/>
    </source>
</evidence>
<evidence type="ECO:0000256" key="6">
    <source>
        <dbReference type="ARBA" id="ARBA00023136"/>
    </source>
</evidence>
<dbReference type="EMBL" id="CP062938">
    <property type="protein sequence ID" value="QOL32113.1"/>
    <property type="molecule type" value="Genomic_DNA"/>
</dbReference>
<dbReference type="Proteomes" id="UP000216057">
    <property type="component" value="Unassembled WGS sequence"/>
</dbReference>
<evidence type="ECO:0000313" key="12">
    <source>
        <dbReference type="Proteomes" id="UP000593943"/>
    </source>
</evidence>
<dbReference type="RefSeq" id="WP_094635884.1">
    <property type="nucleotide sequence ID" value="NZ_CP062938.1"/>
</dbReference>
<reference evidence="9 11" key="1">
    <citation type="journal article" date="2017" name="BMC Genomics">
        <title>Comparative genomic and phylogenomic analyses of the Bifidobacteriaceae family.</title>
        <authorList>
            <person name="Lugli G.A."/>
            <person name="Milani C."/>
            <person name="Turroni F."/>
            <person name="Duranti S."/>
            <person name="Mancabelli L."/>
            <person name="Mangifesta M."/>
            <person name="Ferrario C."/>
            <person name="Modesto M."/>
            <person name="Mattarelli P."/>
            <person name="Jiri K."/>
            <person name="van Sinderen D."/>
            <person name="Ventura M."/>
        </authorList>
    </citation>
    <scope>NUCLEOTIDE SEQUENCE [LARGE SCALE GENOMIC DNA]</scope>
    <source>
        <strain evidence="9 11">DSM 100216</strain>
    </source>
</reference>
<feature type="transmembrane region" description="Helical" evidence="7">
    <location>
        <begin position="68"/>
        <end position="90"/>
    </location>
</feature>
<dbReference type="Pfam" id="PF00528">
    <property type="entry name" value="BPD_transp_1"/>
    <property type="match status" value="1"/>
</dbReference>
<evidence type="ECO:0000256" key="5">
    <source>
        <dbReference type="ARBA" id="ARBA00022989"/>
    </source>
</evidence>
<dbReference type="OrthoDB" id="9794684at2"/>